<protein>
    <submittedName>
        <fullName evidence="1">Uncharacterized protein</fullName>
    </submittedName>
</protein>
<sequence length="53" mass="6525">MPQRNTRDRRRELSKFLVTCSFGFREKFWSKFKHLAVRPRQANCDMIKYSILM</sequence>
<evidence type="ECO:0000313" key="2">
    <source>
        <dbReference type="Proteomes" id="UP000298652"/>
    </source>
</evidence>
<dbReference type="Gramene" id="TKW27462">
    <property type="protein sequence ID" value="TKW27462"/>
    <property type="gene ID" value="SEVIR_3G258800v2"/>
</dbReference>
<dbReference type="Proteomes" id="UP000298652">
    <property type="component" value="Chromosome 3"/>
</dbReference>
<accession>A0A4U6VFD2</accession>
<organism evidence="1 2">
    <name type="scientific">Setaria viridis</name>
    <name type="common">Green bristlegrass</name>
    <name type="synonym">Setaria italica subsp. viridis</name>
    <dbReference type="NCBI Taxonomy" id="4556"/>
    <lineage>
        <taxon>Eukaryota</taxon>
        <taxon>Viridiplantae</taxon>
        <taxon>Streptophyta</taxon>
        <taxon>Embryophyta</taxon>
        <taxon>Tracheophyta</taxon>
        <taxon>Spermatophyta</taxon>
        <taxon>Magnoliopsida</taxon>
        <taxon>Liliopsida</taxon>
        <taxon>Poales</taxon>
        <taxon>Poaceae</taxon>
        <taxon>PACMAD clade</taxon>
        <taxon>Panicoideae</taxon>
        <taxon>Panicodae</taxon>
        <taxon>Paniceae</taxon>
        <taxon>Cenchrinae</taxon>
        <taxon>Setaria</taxon>
    </lineage>
</organism>
<dbReference type="EMBL" id="CM016554">
    <property type="protein sequence ID" value="TKW27462.1"/>
    <property type="molecule type" value="Genomic_DNA"/>
</dbReference>
<name>A0A4U6VFD2_SETVI</name>
<evidence type="ECO:0000313" key="1">
    <source>
        <dbReference type="EMBL" id="TKW27462.1"/>
    </source>
</evidence>
<keyword evidence="2" id="KW-1185">Reference proteome</keyword>
<dbReference type="AlphaFoldDB" id="A0A4U6VFD2"/>
<proteinExistence type="predicted"/>
<reference evidence="1" key="1">
    <citation type="submission" date="2019-03" db="EMBL/GenBank/DDBJ databases">
        <title>WGS assembly of Setaria viridis.</title>
        <authorList>
            <person name="Huang P."/>
            <person name="Jenkins J."/>
            <person name="Grimwood J."/>
            <person name="Barry K."/>
            <person name="Healey A."/>
            <person name="Mamidi S."/>
            <person name="Sreedasyam A."/>
            <person name="Shu S."/>
            <person name="Feldman M."/>
            <person name="Wu J."/>
            <person name="Yu Y."/>
            <person name="Chen C."/>
            <person name="Johnson J."/>
            <person name="Rokhsar D."/>
            <person name="Baxter I."/>
            <person name="Schmutz J."/>
            <person name="Brutnell T."/>
            <person name="Kellogg E."/>
        </authorList>
    </citation>
    <scope>NUCLEOTIDE SEQUENCE [LARGE SCALE GENOMIC DNA]</scope>
</reference>
<gene>
    <name evidence="1" type="ORF">SEVIR_3G258800v2</name>
</gene>